<evidence type="ECO:0000313" key="7">
    <source>
        <dbReference type="EMBL" id="QIP15215.1"/>
    </source>
</evidence>
<dbReference type="InterPro" id="IPR014284">
    <property type="entry name" value="RNA_pol_sigma-70_dom"/>
</dbReference>
<dbReference type="Pfam" id="PF04542">
    <property type="entry name" value="Sigma70_r2"/>
    <property type="match status" value="1"/>
</dbReference>
<feature type="domain" description="RNA polymerase sigma factor 70 region 4 type 2" evidence="6">
    <location>
        <begin position="123"/>
        <end position="173"/>
    </location>
</feature>
<reference evidence="7 8" key="1">
    <citation type="submission" date="2020-03" db="EMBL/GenBank/DDBJ databases">
        <authorList>
            <person name="Kim M.K."/>
        </authorList>
    </citation>
    <scope>NUCLEOTIDE SEQUENCE [LARGE SCALE GENOMIC DNA]</scope>
    <source>
        <strain evidence="7 8">BT328</strain>
    </source>
</reference>
<evidence type="ECO:0000256" key="4">
    <source>
        <dbReference type="ARBA" id="ARBA00023163"/>
    </source>
</evidence>
<organism evidence="7 8">
    <name type="scientific">Spirosoma aureum</name>
    <dbReference type="NCBI Taxonomy" id="2692134"/>
    <lineage>
        <taxon>Bacteria</taxon>
        <taxon>Pseudomonadati</taxon>
        <taxon>Bacteroidota</taxon>
        <taxon>Cytophagia</taxon>
        <taxon>Cytophagales</taxon>
        <taxon>Cytophagaceae</taxon>
        <taxon>Spirosoma</taxon>
    </lineage>
</organism>
<evidence type="ECO:0000256" key="1">
    <source>
        <dbReference type="ARBA" id="ARBA00010641"/>
    </source>
</evidence>
<dbReference type="InterPro" id="IPR039425">
    <property type="entry name" value="RNA_pol_sigma-70-like"/>
</dbReference>
<accession>A0A6G9ASF7</accession>
<dbReference type="InterPro" id="IPR013325">
    <property type="entry name" value="RNA_pol_sigma_r2"/>
</dbReference>
<comment type="similarity">
    <text evidence="1">Belongs to the sigma-70 factor family. ECF subfamily.</text>
</comment>
<keyword evidence="3" id="KW-0731">Sigma factor</keyword>
<dbReference type="EMBL" id="CP050063">
    <property type="protein sequence ID" value="QIP15215.1"/>
    <property type="molecule type" value="Genomic_DNA"/>
</dbReference>
<evidence type="ECO:0000256" key="2">
    <source>
        <dbReference type="ARBA" id="ARBA00023015"/>
    </source>
</evidence>
<proteinExistence type="inferred from homology"/>
<keyword evidence="4" id="KW-0804">Transcription</keyword>
<dbReference type="NCBIfam" id="TIGR02985">
    <property type="entry name" value="Sig70_bacteroi1"/>
    <property type="match status" value="1"/>
</dbReference>
<name>A0A6G9ASF7_9BACT</name>
<dbReference type="InterPro" id="IPR013324">
    <property type="entry name" value="RNA_pol_sigma_r3/r4-like"/>
</dbReference>
<gene>
    <name evidence="7" type="ORF">G8759_22605</name>
</gene>
<dbReference type="RefSeq" id="WP_167212844.1">
    <property type="nucleotide sequence ID" value="NZ_CP050063.1"/>
</dbReference>
<dbReference type="NCBIfam" id="TIGR02937">
    <property type="entry name" value="sigma70-ECF"/>
    <property type="match status" value="1"/>
</dbReference>
<feature type="domain" description="RNA polymerase sigma-70 region 2" evidence="5">
    <location>
        <begin position="26"/>
        <end position="90"/>
    </location>
</feature>
<dbReference type="GO" id="GO:0006352">
    <property type="term" value="P:DNA-templated transcription initiation"/>
    <property type="evidence" value="ECO:0007669"/>
    <property type="project" value="InterPro"/>
</dbReference>
<dbReference type="PANTHER" id="PTHR43133">
    <property type="entry name" value="RNA POLYMERASE ECF-TYPE SIGMA FACTO"/>
    <property type="match status" value="1"/>
</dbReference>
<dbReference type="Gene3D" id="1.10.10.10">
    <property type="entry name" value="Winged helix-like DNA-binding domain superfamily/Winged helix DNA-binding domain"/>
    <property type="match status" value="1"/>
</dbReference>
<keyword evidence="8" id="KW-1185">Reference proteome</keyword>
<dbReference type="Proteomes" id="UP000501802">
    <property type="component" value="Chromosome"/>
</dbReference>
<evidence type="ECO:0000259" key="6">
    <source>
        <dbReference type="Pfam" id="PF08281"/>
    </source>
</evidence>
<dbReference type="Gene3D" id="1.10.1740.10">
    <property type="match status" value="1"/>
</dbReference>
<evidence type="ECO:0000259" key="5">
    <source>
        <dbReference type="Pfam" id="PF04542"/>
    </source>
</evidence>
<dbReference type="SUPFAM" id="SSF88946">
    <property type="entry name" value="Sigma2 domain of RNA polymerase sigma factors"/>
    <property type="match status" value="1"/>
</dbReference>
<dbReference type="GO" id="GO:0003677">
    <property type="term" value="F:DNA binding"/>
    <property type="evidence" value="ECO:0007669"/>
    <property type="project" value="InterPro"/>
</dbReference>
<dbReference type="SUPFAM" id="SSF88659">
    <property type="entry name" value="Sigma3 and sigma4 domains of RNA polymerase sigma factors"/>
    <property type="match status" value="1"/>
</dbReference>
<dbReference type="PANTHER" id="PTHR43133:SF46">
    <property type="entry name" value="RNA POLYMERASE SIGMA-70 FACTOR ECF SUBFAMILY"/>
    <property type="match status" value="1"/>
</dbReference>
<dbReference type="InterPro" id="IPR014327">
    <property type="entry name" value="RNA_pol_sigma70_bacteroid"/>
</dbReference>
<dbReference type="Pfam" id="PF08281">
    <property type="entry name" value="Sigma70_r4_2"/>
    <property type="match status" value="1"/>
</dbReference>
<dbReference type="AlphaFoldDB" id="A0A6G9ASF7"/>
<dbReference type="InterPro" id="IPR036388">
    <property type="entry name" value="WH-like_DNA-bd_sf"/>
</dbReference>
<keyword evidence="2" id="KW-0805">Transcription regulation</keyword>
<dbReference type="InterPro" id="IPR013249">
    <property type="entry name" value="RNA_pol_sigma70_r4_t2"/>
</dbReference>
<sequence>MDYKTLPDTALLIYLKKGDESAFQEIYTRHWRKLFTIARNKLPSTDSPEDMVQDLFVRLWEQRENLLIENLGAYLHTSLKNAIINLFRARLIREKYVEHAQNFSSNEQTTEEQIALNDLMATVENQLNDLPEKTRQIFRLNRLEYKSAKEISAQLGIPERTVEYHINLALKLLRPLLQDYFVLAVVLYYC</sequence>
<dbReference type="InterPro" id="IPR007627">
    <property type="entry name" value="RNA_pol_sigma70_r2"/>
</dbReference>
<protein>
    <submittedName>
        <fullName evidence="7">RNA polymerase sigma-70 factor</fullName>
    </submittedName>
</protein>
<evidence type="ECO:0000256" key="3">
    <source>
        <dbReference type="ARBA" id="ARBA00023082"/>
    </source>
</evidence>
<evidence type="ECO:0000313" key="8">
    <source>
        <dbReference type="Proteomes" id="UP000501802"/>
    </source>
</evidence>
<dbReference type="GO" id="GO:0016987">
    <property type="term" value="F:sigma factor activity"/>
    <property type="evidence" value="ECO:0007669"/>
    <property type="project" value="UniProtKB-KW"/>
</dbReference>
<dbReference type="KEGG" id="spib:G8759_22605"/>